<evidence type="ECO:0000259" key="1">
    <source>
        <dbReference type="Pfam" id="PF14392"/>
    </source>
</evidence>
<dbReference type="EMBL" id="CABITT030000001">
    <property type="protein sequence ID" value="VVA92713.1"/>
    <property type="molecule type" value="Genomic_DNA"/>
</dbReference>
<dbReference type="OrthoDB" id="1101226at2759"/>
<sequence length="125" mass="14363">MDAGPAEIGTITAVSFPSEIPFWIKINDLPTHFGTYNNLKAIGSSLGRYLDQDTKERRIQVGLQAYKPLVMKDYVHFKTGGEKAPVEFDYEHLEKHCFVCFALTYEEKDYPKVSKDKRSSLQAWR</sequence>
<reference evidence="2" key="1">
    <citation type="submission" date="2019-07" db="EMBL/GenBank/DDBJ databases">
        <authorList>
            <person name="Dittberner H."/>
        </authorList>
    </citation>
    <scope>NUCLEOTIDE SEQUENCE [LARGE SCALE GENOMIC DNA]</scope>
</reference>
<dbReference type="AlphaFoldDB" id="A0A565AUK5"/>
<protein>
    <recommendedName>
        <fullName evidence="1">Zinc knuckle CX2CX4HX4C domain-containing protein</fullName>
    </recommendedName>
</protein>
<feature type="domain" description="Zinc knuckle CX2CX4HX4C" evidence="1">
    <location>
        <begin position="67"/>
        <end position="111"/>
    </location>
</feature>
<gene>
    <name evidence="2" type="ORF">ANE_LOCUS3158</name>
</gene>
<dbReference type="PANTHER" id="PTHR31286">
    <property type="entry name" value="GLYCINE-RICH CELL WALL STRUCTURAL PROTEIN 1.8-LIKE"/>
    <property type="match status" value="1"/>
</dbReference>
<keyword evidence="3" id="KW-1185">Reference proteome</keyword>
<evidence type="ECO:0000313" key="2">
    <source>
        <dbReference type="EMBL" id="VVA92713.1"/>
    </source>
</evidence>
<dbReference type="InterPro" id="IPR040256">
    <property type="entry name" value="At4g02000-like"/>
</dbReference>
<name>A0A565AUK5_9BRAS</name>
<dbReference type="PANTHER" id="PTHR31286:SF163">
    <property type="entry name" value="ZINC KNUCKLE CX2CX4HX4C DOMAIN-CONTAINING PROTEIN"/>
    <property type="match status" value="1"/>
</dbReference>
<dbReference type="Pfam" id="PF14392">
    <property type="entry name" value="zf-CCHC_4"/>
    <property type="match status" value="1"/>
</dbReference>
<comment type="caution">
    <text evidence="2">The sequence shown here is derived from an EMBL/GenBank/DDBJ whole genome shotgun (WGS) entry which is preliminary data.</text>
</comment>
<evidence type="ECO:0000313" key="3">
    <source>
        <dbReference type="Proteomes" id="UP000489600"/>
    </source>
</evidence>
<proteinExistence type="predicted"/>
<accession>A0A565AUK5</accession>
<dbReference type="Proteomes" id="UP000489600">
    <property type="component" value="Unassembled WGS sequence"/>
</dbReference>
<dbReference type="InterPro" id="IPR025836">
    <property type="entry name" value="Zn_knuckle_CX2CX4HX4C"/>
</dbReference>
<organism evidence="2 3">
    <name type="scientific">Arabis nemorensis</name>
    <dbReference type="NCBI Taxonomy" id="586526"/>
    <lineage>
        <taxon>Eukaryota</taxon>
        <taxon>Viridiplantae</taxon>
        <taxon>Streptophyta</taxon>
        <taxon>Embryophyta</taxon>
        <taxon>Tracheophyta</taxon>
        <taxon>Spermatophyta</taxon>
        <taxon>Magnoliopsida</taxon>
        <taxon>eudicotyledons</taxon>
        <taxon>Gunneridae</taxon>
        <taxon>Pentapetalae</taxon>
        <taxon>rosids</taxon>
        <taxon>malvids</taxon>
        <taxon>Brassicales</taxon>
        <taxon>Brassicaceae</taxon>
        <taxon>Arabideae</taxon>
        <taxon>Arabis</taxon>
    </lineage>
</organism>